<keyword evidence="11" id="KW-0833">Ubl conjugation pathway</keyword>
<dbReference type="SMART" id="SM00647">
    <property type="entry name" value="IBR"/>
    <property type="match status" value="2"/>
</dbReference>
<dbReference type="PROSITE" id="PS50089">
    <property type="entry name" value="ZF_RING_2"/>
    <property type="match status" value="1"/>
</dbReference>
<comment type="cofactor">
    <cofactor evidence="2">
        <name>Zn(2+)</name>
        <dbReference type="ChEBI" id="CHEBI:29105"/>
    </cofactor>
</comment>
<dbReference type="PROSITE" id="PS51873">
    <property type="entry name" value="TRIAD"/>
    <property type="match status" value="1"/>
</dbReference>
<evidence type="ECO:0000256" key="7">
    <source>
        <dbReference type="ARBA" id="ARBA00022679"/>
    </source>
</evidence>
<evidence type="ECO:0000256" key="5">
    <source>
        <dbReference type="ARBA" id="ARBA00005884"/>
    </source>
</evidence>
<dbReference type="GO" id="GO:0016567">
    <property type="term" value="P:protein ubiquitination"/>
    <property type="evidence" value="ECO:0007669"/>
    <property type="project" value="InterPro"/>
</dbReference>
<dbReference type="Pfam" id="PF19422">
    <property type="entry name" value="Ariadne"/>
    <property type="match status" value="1"/>
</dbReference>
<keyword evidence="7" id="KW-0808">Transferase</keyword>
<proteinExistence type="inferred from homology"/>
<dbReference type="InterPro" id="IPR045840">
    <property type="entry name" value="Ariadne"/>
</dbReference>
<dbReference type="InterPro" id="IPR031127">
    <property type="entry name" value="E3_UB_ligase_RBR"/>
</dbReference>
<dbReference type="InterPro" id="IPR001841">
    <property type="entry name" value="Znf_RING"/>
</dbReference>
<dbReference type="PANTHER" id="PTHR11685">
    <property type="entry name" value="RBR FAMILY RING FINGER AND IBR DOMAIN-CONTAINING"/>
    <property type="match status" value="1"/>
</dbReference>
<dbReference type="FunFam" id="1.20.120.1750:FF:000013">
    <property type="entry name" value="RBR-type E3 ubiquitin transferase"/>
    <property type="match status" value="1"/>
</dbReference>
<keyword evidence="9" id="KW-0677">Repeat</keyword>
<accession>A0AAV1SBC3</accession>
<dbReference type="Gene3D" id="1.20.120.1750">
    <property type="match status" value="1"/>
</dbReference>
<evidence type="ECO:0000259" key="15">
    <source>
        <dbReference type="PROSITE" id="PS51873"/>
    </source>
</evidence>
<dbReference type="AlphaFoldDB" id="A0AAV1SBC3"/>
<feature type="domain" description="RING-type" evidence="15">
    <location>
        <begin position="132"/>
        <end position="346"/>
    </location>
</feature>
<dbReference type="Pfam" id="PF21235">
    <property type="entry name" value="UBA_ARI1"/>
    <property type="match status" value="1"/>
</dbReference>
<evidence type="ECO:0000256" key="8">
    <source>
        <dbReference type="ARBA" id="ARBA00022723"/>
    </source>
</evidence>
<dbReference type="Pfam" id="PF01485">
    <property type="entry name" value="IBR"/>
    <property type="match status" value="1"/>
</dbReference>
<dbReference type="CDD" id="cd20346">
    <property type="entry name" value="BRcat_RBR_ANKIB1"/>
    <property type="match status" value="1"/>
</dbReference>
<evidence type="ECO:0000256" key="9">
    <source>
        <dbReference type="ARBA" id="ARBA00022737"/>
    </source>
</evidence>
<dbReference type="Proteomes" id="UP001314170">
    <property type="component" value="Unassembled WGS sequence"/>
</dbReference>
<comment type="pathway">
    <text evidence="4">Protein modification; protein ubiquitination.</text>
</comment>
<evidence type="ECO:0000256" key="12">
    <source>
        <dbReference type="ARBA" id="ARBA00022833"/>
    </source>
</evidence>
<evidence type="ECO:0000313" key="17">
    <source>
        <dbReference type="Proteomes" id="UP001314170"/>
    </source>
</evidence>
<comment type="caution">
    <text evidence="16">The sequence shown here is derived from an EMBL/GenBank/DDBJ whole genome shotgun (WGS) entry which is preliminary data.</text>
</comment>
<keyword evidence="17" id="KW-1185">Reference proteome</keyword>
<evidence type="ECO:0000256" key="6">
    <source>
        <dbReference type="ARBA" id="ARBA00012251"/>
    </source>
</evidence>
<evidence type="ECO:0000256" key="3">
    <source>
        <dbReference type="ARBA" id="ARBA00003976"/>
    </source>
</evidence>
<evidence type="ECO:0000256" key="11">
    <source>
        <dbReference type="ARBA" id="ARBA00022786"/>
    </source>
</evidence>
<dbReference type="InterPro" id="IPR044066">
    <property type="entry name" value="TRIAD_supradom"/>
</dbReference>
<dbReference type="InterPro" id="IPR013083">
    <property type="entry name" value="Znf_RING/FYVE/PHD"/>
</dbReference>
<evidence type="ECO:0000313" key="16">
    <source>
        <dbReference type="EMBL" id="CAK7347658.1"/>
    </source>
</evidence>
<keyword evidence="8" id="KW-0479">Metal-binding</keyword>
<evidence type="ECO:0000256" key="13">
    <source>
        <dbReference type="PROSITE-ProRule" id="PRU00175"/>
    </source>
</evidence>
<comment type="similarity">
    <text evidence="5">Belongs to the RBR family. Ariadne subfamily.</text>
</comment>
<dbReference type="InterPro" id="IPR002867">
    <property type="entry name" value="IBR_dom"/>
</dbReference>
<evidence type="ECO:0000256" key="1">
    <source>
        <dbReference type="ARBA" id="ARBA00001798"/>
    </source>
</evidence>
<name>A0AAV1SBC3_9ROSI</name>
<dbReference type="GO" id="GO:0008270">
    <property type="term" value="F:zinc ion binding"/>
    <property type="evidence" value="ECO:0007669"/>
    <property type="project" value="UniProtKB-KW"/>
</dbReference>
<dbReference type="FunFam" id="3.30.40.10:FF:000019">
    <property type="entry name" value="RBR-type E3 ubiquitin transferase"/>
    <property type="match status" value="1"/>
</dbReference>
<dbReference type="CDD" id="cd16773">
    <property type="entry name" value="RING-HC_RBR_TRIAD1"/>
    <property type="match status" value="1"/>
</dbReference>
<dbReference type="CDD" id="cd22586">
    <property type="entry name" value="Rcat_RBR_ARI1-like"/>
    <property type="match status" value="1"/>
</dbReference>
<dbReference type="Pfam" id="PF26200">
    <property type="entry name" value="Rcat_RNF216"/>
    <property type="match status" value="1"/>
</dbReference>
<evidence type="ECO:0000259" key="14">
    <source>
        <dbReference type="PROSITE" id="PS50089"/>
    </source>
</evidence>
<sequence length="638" mass="72930">MGDYSVISDGDYDYCYQDCEYYNCDYDSDGDSMEDDGYLMETEIIEPINSSGPTSKVITKESLLAAQREDLRRVMDLLSLKEHHARALLIHYRWDVDKVLQLLVDKGKERLYADAGVTITDHSDLAQSQSSSSVECGVCFDNVLASEVSAMDCGHVFCNSCWTSHFIVKINEGQSRRIQCMTPQCNAVCDNVKVRHFVSARDPYLAEKFDRFLLESYVEDNRRVKWCPSVPHCGNAIQVDDDVLCEVECACGVQFCFSCSSEAHSPCSCRMWECWSKKCQDESETVNWITVHTKPCPKCHKAVEKNGGCNLVRCICGQAFCWLCGCATGREHTWERISGHSCGRYKDDHEKKAACAERNLARYIHYHNRYKAHLDSFKLESDLKEAIRRKVSKLEEKESTSKDFSWITNGQYMLSRSRHILSLTYVLAFYMFDDNTELTSEERRIKKDLFEDQQQQFEGNVEKLSLLLEEQFDEYGEDKIENLRMRIIAVSVSTDNLCRNLYDCIENDLLGSQKFTVHQISPYRSKGVLRDRIRRREQFPDGMCRVNSPTSPTKHKRFRDHKKILVSTSWRGCGWDKGVARMRVWIKSEKWSLLDGGAGCGTTSCGGDGHLVVGCGEKEVATRVCLMEDSDGILDGSQ</sequence>
<keyword evidence="10 13" id="KW-0863">Zinc-finger</keyword>
<dbReference type="InterPro" id="IPR048962">
    <property type="entry name" value="ARIH1-like_UBL"/>
</dbReference>
<comment type="function">
    <text evidence="3">Might act as an E3 ubiquitin-protein ligase, or as part of E3 complex, which accepts ubiquitin from specific E2 ubiquitin-conjugating enzymes and then transfers it to substrates.</text>
</comment>
<dbReference type="SUPFAM" id="SSF57850">
    <property type="entry name" value="RING/U-box"/>
    <property type="match status" value="3"/>
</dbReference>
<organism evidence="16 17">
    <name type="scientific">Dovyalis caffra</name>
    <dbReference type="NCBI Taxonomy" id="77055"/>
    <lineage>
        <taxon>Eukaryota</taxon>
        <taxon>Viridiplantae</taxon>
        <taxon>Streptophyta</taxon>
        <taxon>Embryophyta</taxon>
        <taxon>Tracheophyta</taxon>
        <taxon>Spermatophyta</taxon>
        <taxon>Magnoliopsida</taxon>
        <taxon>eudicotyledons</taxon>
        <taxon>Gunneridae</taxon>
        <taxon>Pentapetalae</taxon>
        <taxon>rosids</taxon>
        <taxon>fabids</taxon>
        <taxon>Malpighiales</taxon>
        <taxon>Salicaceae</taxon>
        <taxon>Flacourtieae</taxon>
        <taxon>Dovyalis</taxon>
    </lineage>
</organism>
<dbReference type="EMBL" id="CAWUPB010001173">
    <property type="protein sequence ID" value="CAK7347658.1"/>
    <property type="molecule type" value="Genomic_DNA"/>
</dbReference>
<evidence type="ECO:0000256" key="2">
    <source>
        <dbReference type="ARBA" id="ARBA00001947"/>
    </source>
</evidence>
<comment type="catalytic activity">
    <reaction evidence="1">
        <text>[E2 ubiquitin-conjugating enzyme]-S-ubiquitinyl-L-cysteine + [acceptor protein]-L-lysine = [E2 ubiquitin-conjugating enzyme]-L-cysteine + [acceptor protein]-N(6)-ubiquitinyl-L-lysine.</text>
        <dbReference type="EC" id="2.3.2.31"/>
    </reaction>
</comment>
<gene>
    <name evidence="16" type="ORF">DCAF_LOCUS20346</name>
</gene>
<dbReference type="GO" id="GO:0061630">
    <property type="term" value="F:ubiquitin protein ligase activity"/>
    <property type="evidence" value="ECO:0007669"/>
    <property type="project" value="UniProtKB-EC"/>
</dbReference>
<evidence type="ECO:0000256" key="10">
    <source>
        <dbReference type="ARBA" id="ARBA00022771"/>
    </source>
</evidence>
<protein>
    <recommendedName>
        <fullName evidence="6">RBR-type E3 ubiquitin transferase</fullName>
        <ecNumber evidence="6">2.3.2.31</ecNumber>
    </recommendedName>
</protein>
<dbReference type="Gene3D" id="3.30.40.10">
    <property type="entry name" value="Zinc/RING finger domain, C3HC4 (zinc finger)"/>
    <property type="match status" value="1"/>
</dbReference>
<evidence type="ECO:0000256" key="4">
    <source>
        <dbReference type="ARBA" id="ARBA00004906"/>
    </source>
</evidence>
<feature type="domain" description="RING-type" evidence="14">
    <location>
        <begin position="136"/>
        <end position="180"/>
    </location>
</feature>
<reference evidence="16 17" key="1">
    <citation type="submission" date="2024-01" db="EMBL/GenBank/DDBJ databases">
        <authorList>
            <person name="Waweru B."/>
        </authorList>
    </citation>
    <scope>NUCLEOTIDE SEQUENCE [LARGE SCALE GENOMIC DNA]</scope>
</reference>
<dbReference type="EC" id="2.3.2.31" evidence="6"/>
<keyword evidence="12" id="KW-0862">Zinc</keyword>